<feature type="transmembrane region" description="Helical" evidence="7">
    <location>
        <begin position="234"/>
        <end position="256"/>
    </location>
</feature>
<feature type="transmembrane region" description="Helical" evidence="7">
    <location>
        <begin position="173"/>
        <end position="191"/>
    </location>
</feature>
<feature type="transmembrane region" description="Helical" evidence="7">
    <location>
        <begin position="79"/>
        <end position="100"/>
    </location>
</feature>
<sequence length="367" mass="40230">MSLFENIYVIRNKNAYYYLGANLLSMIGDWVYFVVVTAVLYKTGGLSSVALLSVIRQIPFILLVPVAGVIIDYYSRRKLVFISAIVSALSMLGLCFILWFNISNVWVIFLCVLVNALAGTISRPIQMAVMPKLVDTKSLLSLNTLSNVSGTVALIVGPMLASLFLAIHHNSVAFLFNLMVVLVLLSVMLLLPRSIYEINADSEFEISSMFSFKRVLRVLKDWKAVFVDFIHNDVMLTVLMFLLVNHIVVGAIWVLIPEMTRVTSVGSVGIGYMNTAVGVGSVVGALLGGWFGRKSLKVSTITGVIGMGLSVFLLSVTNSLFMIYVSFALIGLFANISDGPMWTILQNNTDDSNAGRVYSSIDSFTVL</sequence>
<protein>
    <recommendedName>
        <fullName evidence="8">Major facilitator superfamily (MFS) profile domain-containing protein</fullName>
    </recommendedName>
</protein>
<comment type="subcellular location">
    <subcellularLocation>
        <location evidence="1">Cell membrane</location>
        <topology evidence="1">Multi-pass membrane protein</topology>
    </subcellularLocation>
</comment>
<organism evidence="9 10">
    <name type="scientific">Ferroacidibacillus organovorans</name>
    <dbReference type="NCBI Taxonomy" id="1765683"/>
    <lineage>
        <taxon>Bacteria</taxon>
        <taxon>Bacillati</taxon>
        <taxon>Bacillota</taxon>
        <taxon>Bacilli</taxon>
        <taxon>Bacillales</taxon>
        <taxon>Alicyclobacillaceae</taxon>
        <taxon>Ferroacidibacillus</taxon>
    </lineage>
</organism>
<dbReference type="EMBL" id="LPVJ01000066">
    <property type="protein sequence ID" value="KUO94922.1"/>
    <property type="molecule type" value="Genomic_DNA"/>
</dbReference>
<gene>
    <name evidence="9" type="ORF">ATW55_15475</name>
</gene>
<dbReference type="InterPro" id="IPR036259">
    <property type="entry name" value="MFS_trans_sf"/>
</dbReference>
<dbReference type="AlphaFoldDB" id="A0A101XNY4"/>
<evidence type="ECO:0000256" key="5">
    <source>
        <dbReference type="ARBA" id="ARBA00022989"/>
    </source>
</evidence>
<evidence type="ECO:0000259" key="8">
    <source>
        <dbReference type="PROSITE" id="PS50850"/>
    </source>
</evidence>
<evidence type="ECO:0000256" key="1">
    <source>
        <dbReference type="ARBA" id="ARBA00004651"/>
    </source>
</evidence>
<evidence type="ECO:0000256" key="7">
    <source>
        <dbReference type="SAM" id="Phobius"/>
    </source>
</evidence>
<feature type="transmembrane region" description="Helical" evidence="7">
    <location>
        <begin position="16"/>
        <end position="40"/>
    </location>
</feature>
<dbReference type="Gene3D" id="1.20.1250.20">
    <property type="entry name" value="MFS general substrate transporter like domains"/>
    <property type="match status" value="1"/>
</dbReference>
<evidence type="ECO:0000256" key="2">
    <source>
        <dbReference type="ARBA" id="ARBA00022448"/>
    </source>
</evidence>
<feature type="transmembrane region" description="Helical" evidence="7">
    <location>
        <begin position="106"/>
        <end position="125"/>
    </location>
</feature>
<name>A0A101XNY4_9BACL</name>
<feature type="transmembrane region" description="Helical" evidence="7">
    <location>
        <begin position="145"/>
        <end position="167"/>
    </location>
</feature>
<evidence type="ECO:0000256" key="6">
    <source>
        <dbReference type="ARBA" id="ARBA00023136"/>
    </source>
</evidence>
<dbReference type="OrthoDB" id="9775268at2"/>
<dbReference type="GO" id="GO:0022857">
    <property type="term" value="F:transmembrane transporter activity"/>
    <property type="evidence" value="ECO:0007669"/>
    <property type="project" value="InterPro"/>
</dbReference>
<evidence type="ECO:0000313" key="10">
    <source>
        <dbReference type="Proteomes" id="UP000053557"/>
    </source>
</evidence>
<keyword evidence="3" id="KW-1003">Cell membrane</keyword>
<dbReference type="GO" id="GO:0005886">
    <property type="term" value="C:plasma membrane"/>
    <property type="evidence" value="ECO:0007669"/>
    <property type="project" value="UniProtKB-SubCell"/>
</dbReference>
<dbReference type="CDD" id="cd06173">
    <property type="entry name" value="MFS_MefA_like"/>
    <property type="match status" value="1"/>
</dbReference>
<dbReference type="InterPro" id="IPR011701">
    <property type="entry name" value="MFS"/>
</dbReference>
<proteinExistence type="predicted"/>
<keyword evidence="10" id="KW-1185">Reference proteome</keyword>
<dbReference type="Pfam" id="PF07690">
    <property type="entry name" value="MFS_1"/>
    <property type="match status" value="1"/>
</dbReference>
<keyword evidence="2" id="KW-0813">Transport</keyword>
<dbReference type="PANTHER" id="PTHR43266">
    <property type="entry name" value="MACROLIDE-EFFLUX PROTEIN"/>
    <property type="match status" value="1"/>
</dbReference>
<feature type="domain" description="Major facilitator superfamily (MFS) profile" evidence="8">
    <location>
        <begin position="1"/>
        <end position="367"/>
    </location>
</feature>
<keyword evidence="4 7" id="KW-0812">Transmembrane</keyword>
<accession>A0A101XNY4</accession>
<feature type="transmembrane region" description="Helical" evidence="7">
    <location>
        <begin position="268"/>
        <end position="292"/>
    </location>
</feature>
<evidence type="ECO:0000313" key="9">
    <source>
        <dbReference type="EMBL" id="KUO94922.1"/>
    </source>
</evidence>
<keyword evidence="6 7" id="KW-0472">Membrane</keyword>
<evidence type="ECO:0000256" key="3">
    <source>
        <dbReference type="ARBA" id="ARBA00022475"/>
    </source>
</evidence>
<evidence type="ECO:0000256" key="4">
    <source>
        <dbReference type="ARBA" id="ARBA00022692"/>
    </source>
</evidence>
<dbReference type="Proteomes" id="UP000053557">
    <property type="component" value="Unassembled WGS sequence"/>
</dbReference>
<dbReference type="SUPFAM" id="SSF103473">
    <property type="entry name" value="MFS general substrate transporter"/>
    <property type="match status" value="1"/>
</dbReference>
<dbReference type="RefSeq" id="WP_067719122.1">
    <property type="nucleotide sequence ID" value="NZ_LPVJ01000066.1"/>
</dbReference>
<reference evidence="9 10" key="1">
    <citation type="submission" date="2015-12" db="EMBL/GenBank/DDBJ databases">
        <title>Draft genome sequence of Acidibacillus ferrooxidans ITV001, isolated from a chalcopyrite acid mine drainage site in Brazil.</title>
        <authorList>
            <person name="Dall'Agnol H."/>
            <person name="Nancucheo I."/>
            <person name="Johnson B."/>
            <person name="Oliveira R."/>
            <person name="Leite L."/>
            <person name="Pylro V."/>
            <person name="Nunes G.L."/>
            <person name="Tzotzos G."/>
            <person name="Fernandes G.R."/>
            <person name="Dutra J."/>
            <person name="Orellana S.C."/>
            <person name="Oliveira G."/>
        </authorList>
    </citation>
    <scope>NUCLEOTIDE SEQUENCE [LARGE SCALE GENOMIC DNA]</scope>
    <source>
        <strain evidence="10">ITV01</strain>
    </source>
</reference>
<dbReference type="PANTHER" id="PTHR43266:SF2">
    <property type="entry name" value="MAJOR FACILITATOR SUPERFAMILY (MFS) PROFILE DOMAIN-CONTAINING PROTEIN"/>
    <property type="match status" value="1"/>
</dbReference>
<comment type="caution">
    <text evidence="9">The sequence shown here is derived from an EMBL/GenBank/DDBJ whole genome shotgun (WGS) entry which is preliminary data.</text>
</comment>
<feature type="transmembrane region" description="Helical" evidence="7">
    <location>
        <begin position="304"/>
        <end position="333"/>
    </location>
</feature>
<dbReference type="PROSITE" id="PS50850">
    <property type="entry name" value="MFS"/>
    <property type="match status" value="1"/>
</dbReference>
<keyword evidence="5 7" id="KW-1133">Transmembrane helix</keyword>
<dbReference type="InterPro" id="IPR020846">
    <property type="entry name" value="MFS_dom"/>
</dbReference>
<feature type="transmembrane region" description="Helical" evidence="7">
    <location>
        <begin position="46"/>
        <end position="67"/>
    </location>
</feature>